<feature type="repeat" description="Solcar" evidence="10">
    <location>
        <begin position="266"/>
        <end position="367"/>
    </location>
</feature>
<keyword evidence="7 12" id="KW-1133">Transmembrane helix</keyword>
<evidence type="ECO:0000256" key="2">
    <source>
        <dbReference type="ARBA" id="ARBA00006375"/>
    </source>
</evidence>
<reference evidence="13 14" key="1">
    <citation type="journal article" date="2023" name="Life. Sci Alliance">
        <title>Evolutionary insights into 3D genome organization and epigenetic landscape of Vigna mungo.</title>
        <authorList>
            <person name="Junaid A."/>
            <person name="Singh B."/>
            <person name="Bhatia S."/>
        </authorList>
    </citation>
    <scope>NUCLEOTIDE SEQUENCE [LARGE SCALE GENOMIC DNA]</scope>
    <source>
        <strain evidence="13">Urdbean</strain>
    </source>
</reference>
<keyword evidence="3 11" id="KW-0813">Transport</keyword>
<evidence type="ECO:0000256" key="12">
    <source>
        <dbReference type="SAM" id="Phobius"/>
    </source>
</evidence>
<keyword evidence="5" id="KW-0677">Repeat</keyword>
<dbReference type="InterPro" id="IPR018108">
    <property type="entry name" value="MCP_transmembrane"/>
</dbReference>
<protein>
    <recommendedName>
        <fullName evidence="15">Mitochondrial adenine nucleotide transporter ADNT1</fullName>
    </recommendedName>
</protein>
<evidence type="ECO:0000313" key="13">
    <source>
        <dbReference type="EMBL" id="WVY93907.1"/>
    </source>
</evidence>
<name>A0AAQ3MMM0_VIGMU</name>
<evidence type="ECO:0000256" key="3">
    <source>
        <dbReference type="ARBA" id="ARBA00022448"/>
    </source>
</evidence>
<dbReference type="GO" id="GO:0055085">
    <property type="term" value="P:transmembrane transport"/>
    <property type="evidence" value="ECO:0007669"/>
    <property type="project" value="InterPro"/>
</dbReference>
<sequence length="388" mass="42546">MASETKIVNLAEEAKLAREGVKTPSYAFTTICKSLVAGGVAGGVCVSFLQLFFLLFGNTQPDICVRLFSGVMRRLSRTAVAPLERLKILLQVQNPHNIKYNGTIQGLKYIWRTEGFRGLFKGNGTNCARIVPNSAVKFFSYEQASKAILQLYQKQTGNEDAQLTPVLRLGAGACAGIIAMSATYPMDMVRGRITVQTEKSPYQYRGMFHALSTVLREEGPRALYKGWLPSVIGVIPYVGLNFAVYESLKDWLVKSNPFGLVQDSELSVTTRLACGAAAGTMGQTVAYPLDVIRRRMQMVGWNHAASVVAGDGRGKVPLEYSGMIDAFRKTVRYEGFGALYKGLVPNSVKVVPSIAIAFVTYEVVKDILGRGMLRDDNLGLLSWFTSLH</sequence>
<keyword evidence="4 10" id="KW-0812">Transmembrane</keyword>
<evidence type="ECO:0000256" key="1">
    <source>
        <dbReference type="ARBA" id="ARBA00004448"/>
    </source>
</evidence>
<dbReference type="PRINTS" id="PR00926">
    <property type="entry name" value="MITOCARRIER"/>
</dbReference>
<dbReference type="EMBL" id="CP144691">
    <property type="protein sequence ID" value="WVY93907.1"/>
    <property type="molecule type" value="Genomic_DNA"/>
</dbReference>
<evidence type="ECO:0000256" key="6">
    <source>
        <dbReference type="ARBA" id="ARBA00022792"/>
    </source>
</evidence>
<dbReference type="Gene3D" id="1.50.40.10">
    <property type="entry name" value="Mitochondrial carrier domain"/>
    <property type="match status" value="1"/>
</dbReference>
<comment type="similarity">
    <text evidence="2 11">Belongs to the mitochondrial carrier (TC 2.A.29) family.</text>
</comment>
<dbReference type="FunFam" id="1.50.40.10:FF:000116">
    <property type="entry name" value="Mitochondrial substrate carrier"/>
    <property type="match status" value="1"/>
</dbReference>
<feature type="repeat" description="Solcar" evidence="10">
    <location>
        <begin position="163"/>
        <end position="251"/>
    </location>
</feature>
<gene>
    <name evidence="13" type="ORF">V8G54_032995</name>
</gene>
<keyword evidence="6" id="KW-0999">Mitochondrion inner membrane</keyword>
<accession>A0AAQ3MMM0</accession>
<evidence type="ECO:0000256" key="7">
    <source>
        <dbReference type="ARBA" id="ARBA00022989"/>
    </source>
</evidence>
<evidence type="ECO:0000313" key="14">
    <source>
        <dbReference type="Proteomes" id="UP001374535"/>
    </source>
</evidence>
<dbReference type="AlphaFoldDB" id="A0AAQ3MMM0"/>
<proteinExistence type="inferred from homology"/>
<dbReference type="Pfam" id="PF00153">
    <property type="entry name" value="Mito_carr"/>
    <property type="match status" value="3"/>
</dbReference>
<dbReference type="InterPro" id="IPR023395">
    <property type="entry name" value="MCP_dom_sf"/>
</dbReference>
<evidence type="ECO:0000256" key="5">
    <source>
        <dbReference type="ARBA" id="ARBA00022737"/>
    </source>
</evidence>
<organism evidence="13 14">
    <name type="scientific">Vigna mungo</name>
    <name type="common">Black gram</name>
    <name type="synonym">Phaseolus mungo</name>
    <dbReference type="NCBI Taxonomy" id="3915"/>
    <lineage>
        <taxon>Eukaryota</taxon>
        <taxon>Viridiplantae</taxon>
        <taxon>Streptophyta</taxon>
        <taxon>Embryophyta</taxon>
        <taxon>Tracheophyta</taxon>
        <taxon>Spermatophyta</taxon>
        <taxon>Magnoliopsida</taxon>
        <taxon>eudicotyledons</taxon>
        <taxon>Gunneridae</taxon>
        <taxon>Pentapetalae</taxon>
        <taxon>rosids</taxon>
        <taxon>fabids</taxon>
        <taxon>Fabales</taxon>
        <taxon>Fabaceae</taxon>
        <taxon>Papilionoideae</taxon>
        <taxon>50 kb inversion clade</taxon>
        <taxon>NPAAA clade</taxon>
        <taxon>indigoferoid/millettioid clade</taxon>
        <taxon>Phaseoleae</taxon>
        <taxon>Vigna</taxon>
    </lineage>
</organism>
<evidence type="ECO:0000256" key="4">
    <source>
        <dbReference type="ARBA" id="ARBA00022692"/>
    </source>
</evidence>
<dbReference type="SUPFAM" id="SSF103506">
    <property type="entry name" value="Mitochondrial carrier"/>
    <property type="match status" value="1"/>
</dbReference>
<evidence type="ECO:0000256" key="11">
    <source>
        <dbReference type="RuleBase" id="RU000488"/>
    </source>
</evidence>
<dbReference type="Proteomes" id="UP001374535">
    <property type="component" value="Chromosome 10"/>
</dbReference>
<evidence type="ECO:0000256" key="10">
    <source>
        <dbReference type="PROSITE-ProRule" id="PRU00282"/>
    </source>
</evidence>
<dbReference type="GO" id="GO:0005743">
    <property type="term" value="C:mitochondrial inner membrane"/>
    <property type="evidence" value="ECO:0007669"/>
    <property type="project" value="UniProtKB-SubCell"/>
</dbReference>
<comment type="subcellular location">
    <subcellularLocation>
        <location evidence="1">Mitochondrion inner membrane</location>
        <topology evidence="1">Multi-pass membrane protein</topology>
    </subcellularLocation>
</comment>
<dbReference type="PANTHER" id="PTHR24089">
    <property type="entry name" value="SOLUTE CARRIER FAMILY 25"/>
    <property type="match status" value="1"/>
</dbReference>
<dbReference type="PROSITE" id="PS50920">
    <property type="entry name" value="SOLCAR"/>
    <property type="match status" value="3"/>
</dbReference>
<evidence type="ECO:0008006" key="15">
    <source>
        <dbReference type="Google" id="ProtNLM"/>
    </source>
</evidence>
<keyword evidence="8" id="KW-0496">Mitochondrion</keyword>
<feature type="transmembrane region" description="Helical" evidence="12">
    <location>
        <begin position="35"/>
        <end position="56"/>
    </location>
</feature>
<keyword evidence="9 10" id="KW-0472">Membrane</keyword>
<keyword evidence="14" id="KW-1185">Reference proteome</keyword>
<evidence type="ECO:0000256" key="8">
    <source>
        <dbReference type="ARBA" id="ARBA00023128"/>
    </source>
</evidence>
<feature type="repeat" description="Solcar" evidence="10">
    <location>
        <begin position="60"/>
        <end position="147"/>
    </location>
</feature>
<dbReference type="InterPro" id="IPR002067">
    <property type="entry name" value="MCP"/>
</dbReference>
<evidence type="ECO:0000256" key="9">
    <source>
        <dbReference type="ARBA" id="ARBA00023136"/>
    </source>
</evidence>